<protein>
    <submittedName>
        <fullName evidence="2">Uncharacterized protein</fullName>
    </submittedName>
</protein>
<evidence type="ECO:0000256" key="1">
    <source>
        <dbReference type="SAM" id="MobiDB-lite"/>
    </source>
</evidence>
<accession>A0AAV8YEJ1</accession>
<keyword evidence="3" id="KW-1185">Reference proteome</keyword>
<gene>
    <name evidence="2" type="ORF">NQ314_007979</name>
</gene>
<organism evidence="2 3">
    <name type="scientific">Rhamnusium bicolor</name>
    <dbReference type="NCBI Taxonomy" id="1586634"/>
    <lineage>
        <taxon>Eukaryota</taxon>
        <taxon>Metazoa</taxon>
        <taxon>Ecdysozoa</taxon>
        <taxon>Arthropoda</taxon>
        <taxon>Hexapoda</taxon>
        <taxon>Insecta</taxon>
        <taxon>Pterygota</taxon>
        <taxon>Neoptera</taxon>
        <taxon>Endopterygota</taxon>
        <taxon>Coleoptera</taxon>
        <taxon>Polyphaga</taxon>
        <taxon>Cucujiformia</taxon>
        <taxon>Chrysomeloidea</taxon>
        <taxon>Cerambycidae</taxon>
        <taxon>Lepturinae</taxon>
        <taxon>Rhagiini</taxon>
        <taxon>Rhamnusium</taxon>
    </lineage>
</organism>
<feature type="region of interest" description="Disordered" evidence="1">
    <location>
        <begin position="52"/>
        <end position="71"/>
    </location>
</feature>
<evidence type="ECO:0000313" key="3">
    <source>
        <dbReference type="Proteomes" id="UP001162156"/>
    </source>
</evidence>
<proteinExistence type="predicted"/>
<sequence>MPPNSMHLTQPLDADQARFLYLVEETNPYVSEYDDSADEDEPDNVEVVDINTDSEQELLDSEKDSTVTSEYSTREPYFLGKDGSTKWKKTFSSEKREDSF</sequence>
<dbReference type="EMBL" id="JANEYF010002186">
    <property type="protein sequence ID" value="KAJ8950126.1"/>
    <property type="molecule type" value="Genomic_DNA"/>
</dbReference>
<comment type="caution">
    <text evidence="2">The sequence shown here is derived from an EMBL/GenBank/DDBJ whole genome shotgun (WGS) entry which is preliminary data.</text>
</comment>
<dbReference type="Proteomes" id="UP001162156">
    <property type="component" value="Unassembled WGS sequence"/>
</dbReference>
<evidence type="ECO:0000313" key="2">
    <source>
        <dbReference type="EMBL" id="KAJ8950126.1"/>
    </source>
</evidence>
<reference evidence="2" key="1">
    <citation type="journal article" date="2023" name="Insect Mol. Biol.">
        <title>Genome sequencing provides insights into the evolution of gene families encoding plant cell wall-degrading enzymes in longhorned beetles.</title>
        <authorList>
            <person name="Shin N.R."/>
            <person name="Okamura Y."/>
            <person name="Kirsch R."/>
            <person name="Pauchet Y."/>
        </authorList>
    </citation>
    <scope>NUCLEOTIDE SEQUENCE</scope>
    <source>
        <strain evidence="2">RBIC_L_NR</strain>
    </source>
</reference>
<dbReference type="AlphaFoldDB" id="A0AAV8YEJ1"/>
<name>A0AAV8YEJ1_9CUCU</name>